<reference evidence="2 3" key="1">
    <citation type="submission" date="2024-01" db="EMBL/GenBank/DDBJ databases">
        <title>The genome of the rayed Mediterranean limpet Patella caerulea (Linnaeus, 1758).</title>
        <authorList>
            <person name="Anh-Thu Weber A."/>
            <person name="Halstead-Nussloch G."/>
        </authorList>
    </citation>
    <scope>NUCLEOTIDE SEQUENCE [LARGE SCALE GENOMIC DNA]</scope>
    <source>
        <strain evidence="2">AATW-2023a</strain>
        <tissue evidence="2">Whole specimen</tissue>
    </source>
</reference>
<dbReference type="AlphaFoldDB" id="A0AAN8PIP6"/>
<evidence type="ECO:0000313" key="2">
    <source>
        <dbReference type="EMBL" id="KAK6175783.1"/>
    </source>
</evidence>
<evidence type="ECO:0000259" key="1">
    <source>
        <dbReference type="Pfam" id="PF14977"/>
    </source>
</evidence>
<protein>
    <recommendedName>
        <fullName evidence="1">FAM194 C-terminal domain-containing protein</fullName>
    </recommendedName>
</protein>
<evidence type="ECO:0000313" key="3">
    <source>
        <dbReference type="Proteomes" id="UP001347796"/>
    </source>
</evidence>
<proteinExistence type="predicted"/>
<keyword evidence="3" id="KW-1185">Reference proteome</keyword>
<organism evidence="2 3">
    <name type="scientific">Patella caerulea</name>
    <name type="common">Rayed Mediterranean limpet</name>
    <dbReference type="NCBI Taxonomy" id="87958"/>
    <lineage>
        <taxon>Eukaryota</taxon>
        <taxon>Metazoa</taxon>
        <taxon>Spiralia</taxon>
        <taxon>Lophotrochozoa</taxon>
        <taxon>Mollusca</taxon>
        <taxon>Gastropoda</taxon>
        <taxon>Patellogastropoda</taxon>
        <taxon>Patelloidea</taxon>
        <taxon>Patellidae</taxon>
        <taxon>Patella</taxon>
    </lineage>
</organism>
<feature type="domain" description="FAM194 C-terminal" evidence="1">
    <location>
        <begin position="61"/>
        <end position="166"/>
    </location>
</feature>
<comment type="caution">
    <text evidence="2">The sequence shown here is derived from an EMBL/GenBank/DDBJ whole genome shotgun (WGS) entry which is preliminary data.</text>
</comment>
<dbReference type="PANTHER" id="PTHR23093:SF16">
    <property type="entry name" value="FAM194 C-TERMINAL DOMAIN-CONTAINING PROTEIN"/>
    <property type="match status" value="1"/>
</dbReference>
<name>A0AAN8PIP6_PATCE</name>
<dbReference type="Pfam" id="PF14977">
    <property type="entry name" value="FAM194"/>
    <property type="match status" value="1"/>
</dbReference>
<accession>A0AAN8PIP6</accession>
<gene>
    <name evidence="2" type="ORF">SNE40_014175</name>
</gene>
<dbReference type="PANTHER" id="PTHR23093">
    <property type="entry name" value="SIMILAR TO CHROMOSOME 3 OPEN READING FRAME 20"/>
    <property type="match status" value="1"/>
</dbReference>
<sequence>MQHRYSKEQGYDKPVQVRYYGDSRMETLIKYRKSPVKQELNPALHGQKPCIPSLLDDKNEDKKLMLSGHSDGTIVVHYPSGRTAIIHSSSGYGRPGCYTIAYDDSDDMKMLAYFTPSGIGCVYHSNGTVRFLATNMGGHLAEKDGSVTRKWKWPAANVKIANPLSLQVGRNYYSFVVINAH</sequence>
<dbReference type="InterPro" id="IPR029281">
    <property type="entry name" value="FAM194_C"/>
</dbReference>
<dbReference type="EMBL" id="JAZGQO010000010">
    <property type="protein sequence ID" value="KAK6175783.1"/>
    <property type="molecule type" value="Genomic_DNA"/>
</dbReference>
<dbReference type="Proteomes" id="UP001347796">
    <property type="component" value="Unassembled WGS sequence"/>
</dbReference>